<dbReference type="GO" id="GO:0008360">
    <property type="term" value="P:regulation of cell shape"/>
    <property type="evidence" value="ECO:0007669"/>
    <property type="project" value="TreeGrafter"/>
</dbReference>
<dbReference type="OrthoDB" id="1746621at2759"/>
<dbReference type="GO" id="GO:0005634">
    <property type="term" value="C:nucleus"/>
    <property type="evidence" value="ECO:0007669"/>
    <property type="project" value="TreeGrafter"/>
</dbReference>
<feature type="compositionally biased region" description="Acidic residues" evidence="1">
    <location>
        <begin position="254"/>
        <end position="266"/>
    </location>
</feature>
<feature type="compositionally biased region" description="Polar residues" evidence="1">
    <location>
        <begin position="286"/>
        <end position="297"/>
    </location>
</feature>
<feature type="region of interest" description="Disordered" evidence="1">
    <location>
        <begin position="174"/>
        <end position="297"/>
    </location>
</feature>
<keyword evidence="3" id="KW-1185">Reference proteome</keyword>
<protein>
    <submittedName>
        <fullName evidence="2">WD40 domain-containing protein</fullName>
    </submittedName>
</protein>
<comment type="caution">
    <text evidence="2">The sequence shown here is derived from an EMBL/GenBank/DDBJ whole genome shotgun (WGS) entry which is preliminary data.</text>
</comment>
<dbReference type="GO" id="GO:0007010">
    <property type="term" value="P:cytoskeleton organization"/>
    <property type="evidence" value="ECO:0007669"/>
    <property type="project" value="TreeGrafter"/>
</dbReference>
<dbReference type="Proteomes" id="UP000585474">
    <property type="component" value="Unassembled WGS sequence"/>
</dbReference>
<dbReference type="PANTHER" id="PTHR16266">
    <property type="entry name" value="WD REPEAT DOMAIN 9"/>
    <property type="match status" value="1"/>
</dbReference>
<feature type="compositionally biased region" description="Polar residues" evidence="1">
    <location>
        <begin position="270"/>
        <end position="280"/>
    </location>
</feature>
<reference evidence="3" key="1">
    <citation type="submission" date="2019-07" db="EMBL/GenBank/DDBJ databases">
        <title>De Novo Assembly of kiwifruit Actinidia rufa.</title>
        <authorList>
            <person name="Sugita-Konishi S."/>
            <person name="Sato K."/>
            <person name="Mori E."/>
            <person name="Abe Y."/>
            <person name="Kisaki G."/>
            <person name="Hamano K."/>
            <person name="Suezawa K."/>
            <person name="Otani M."/>
            <person name="Fukuda T."/>
            <person name="Manabe T."/>
            <person name="Gomi K."/>
            <person name="Tabuchi M."/>
            <person name="Akimitsu K."/>
            <person name="Kataoka I."/>
        </authorList>
    </citation>
    <scope>NUCLEOTIDE SEQUENCE [LARGE SCALE GENOMIC DNA]</scope>
    <source>
        <strain evidence="3">cv. Fuchu</strain>
    </source>
</reference>
<gene>
    <name evidence="2" type="ORF">Acr_00g0028700</name>
</gene>
<organism evidence="2 3">
    <name type="scientific">Actinidia rufa</name>
    <dbReference type="NCBI Taxonomy" id="165716"/>
    <lineage>
        <taxon>Eukaryota</taxon>
        <taxon>Viridiplantae</taxon>
        <taxon>Streptophyta</taxon>
        <taxon>Embryophyta</taxon>
        <taxon>Tracheophyta</taxon>
        <taxon>Spermatophyta</taxon>
        <taxon>Magnoliopsida</taxon>
        <taxon>eudicotyledons</taxon>
        <taxon>Gunneridae</taxon>
        <taxon>Pentapetalae</taxon>
        <taxon>asterids</taxon>
        <taxon>Ericales</taxon>
        <taxon>Actinidiaceae</taxon>
        <taxon>Actinidia</taxon>
    </lineage>
</organism>
<accession>A0A7J0DEK3</accession>
<dbReference type="GO" id="GO:0006357">
    <property type="term" value="P:regulation of transcription by RNA polymerase II"/>
    <property type="evidence" value="ECO:0007669"/>
    <property type="project" value="TreeGrafter"/>
</dbReference>
<dbReference type="InterPro" id="IPR052060">
    <property type="entry name" value="Bromo_WD_repeat"/>
</dbReference>
<name>A0A7J0DEK3_9ERIC</name>
<dbReference type="PANTHER" id="PTHR16266:SF17">
    <property type="entry name" value="BRWD3"/>
    <property type="match status" value="1"/>
</dbReference>
<evidence type="ECO:0000313" key="3">
    <source>
        <dbReference type="Proteomes" id="UP000585474"/>
    </source>
</evidence>
<sequence length="297" mass="33457">MHGNLYGTSIVLSDDAGQIYLLNTGQGESQKDAKYDQFFLGDYRPLIQDTEGNMLDQETQLVPYKRNIQDALCDSSMIPYPEPYLSMYQRRWLGALGIDWRPSSIKFSIGTDIGLGHEMPLPDLDRVVEPLPEFIDAIYWEPENEAINDYTHSEYNITEEYSSEGEQGILYLSSSSDPEYSEEDNAKLMTSSGRCVKRRNLDEHDASSSRTKRVKKQKSGQKSSKKSVNAKALRPQRIAARNAMSLFSQITEASADEDEGGSEDDSSESKITQQDSNLLSNEADCNLQNLQTERCKS</sequence>
<proteinExistence type="predicted"/>
<evidence type="ECO:0000313" key="2">
    <source>
        <dbReference type="EMBL" id="GFS33481.1"/>
    </source>
</evidence>
<dbReference type="AlphaFoldDB" id="A0A7J0DEK3"/>
<feature type="compositionally biased region" description="Basic residues" evidence="1">
    <location>
        <begin position="210"/>
        <end position="225"/>
    </location>
</feature>
<evidence type="ECO:0000256" key="1">
    <source>
        <dbReference type="SAM" id="MobiDB-lite"/>
    </source>
</evidence>
<dbReference type="EMBL" id="BJWL01000190">
    <property type="protein sequence ID" value="GFS33481.1"/>
    <property type="molecule type" value="Genomic_DNA"/>
</dbReference>